<dbReference type="FunCoup" id="A0A7M7P7J1">
    <property type="interactions" value="1256"/>
</dbReference>
<dbReference type="KEGG" id="spu:752218"/>
<dbReference type="OMA" id="VKVSNTC"/>
<dbReference type="GeneID" id="752218"/>
<keyword evidence="4 7" id="KW-1133">Transmembrane helix</keyword>
<feature type="compositionally biased region" description="Basic and acidic residues" evidence="6">
    <location>
        <begin position="1004"/>
        <end position="1022"/>
    </location>
</feature>
<evidence type="ECO:0000259" key="10">
    <source>
        <dbReference type="Pfam" id="PF16070"/>
    </source>
</evidence>
<feature type="domain" description="Transmembrane protein family 132 fourth" evidence="10">
    <location>
        <begin position="427"/>
        <end position="524"/>
    </location>
</feature>
<evidence type="ECO:0000256" key="4">
    <source>
        <dbReference type="ARBA" id="ARBA00022989"/>
    </source>
</evidence>
<dbReference type="Pfam" id="PF23487">
    <property type="entry name" value="Ig_TMEM132_6th"/>
    <property type="match status" value="1"/>
</dbReference>
<evidence type="ECO:0000256" key="2">
    <source>
        <dbReference type="ARBA" id="ARBA00006166"/>
    </source>
</evidence>
<dbReference type="OrthoDB" id="10026202at2759"/>
<feature type="compositionally biased region" description="Polar residues" evidence="6">
    <location>
        <begin position="1111"/>
        <end position="1122"/>
    </location>
</feature>
<feature type="domain" description="Transmembrane protein TMEM132 sixth" evidence="13">
    <location>
        <begin position="671"/>
        <end position="784"/>
    </location>
</feature>
<dbReference type="InterPro" id="IPR031437">
    <property type="entry name" value="Ig_TMEM132_4th"/>
</dbReference>
<accession>A0A7M7P7J1</accession>
<dbReference type="InterPro" id="IPR026307">
    <property type="entry name" value="TMEM132"/>
</dbReference>
<dbReference type="RefSeq" id="XP_030847524.1">
    <property type="nucleotide sequence ID" value="XM_030991664.1"/>
</dbReference>
<feature type="compositionally biased region" description="Basic and acidic residues" evidence="6">
    <location>
        <begin position="986"/>
        <end position="996"/>
    </location>
</feature>
<dbReference type="Pfam" id="PF16070">
    <property type="entry name" value="Ig_TMEM132_4th"/>
    <property type="match status" value="1"/>
</dbReference>
<feature type="chain" id="PRO_5029627680" evidence="8">
    <location>
        <begin position="20"/>
        <end position="1161"/>
    </location>
</feature>
<feature type="domain" description="Transmembrane protein TMEM132 C-terminal" evidence="9">
    <location>
        <begin position="895"/>
        <end position="967"/>
    </location>
</feature>
<evidence type="ECO:0000256" key="6">
    <source>
        <dbReference type="SAM" id="MobiDB-lite"/>
    </source>
</evidence>
<evidence type="ECO:0000259" key="11">
    <source>
        <dbReference type="Pfam" id="PF23039"/>
    </source>
</evidence>
<feature type="region of interest" description="Disordered" evidence="6">
    <location>
        <begin position="986"/>
        <end position="1122"/>
    </location>
</feature>
<reference evidence="14" key="2">
    <citation type="submission" date="2021-01" db="UniProtKB">
        <authorList>
            <consortium name="EnsemblMetazoa"/>
        </authorList>
    </citation>
    <scope>IDENTIFICATION</scope>
</reference>
<feature type="signal peptide" evidence="8">
    <location>
        <begin position="1"/>
        <end position="19"/>
    </location>
</feature>
<feature type="region of interest" description="Disordered" evidence="6">
    <location>
        <begin position="879"/>
        <end position="904"/>
    </location>
</feature>
<dbReference type="Pfam" id="PF23039">
    <property type="entry name" value="TMEM132_3rd"/>
    <property type="match status" value="1"/>
</dbReference>
<evidence type="ECO:0000259" key="13">
    <source>
        <dbReference type="Pfam" id="PF23487"/>
    </source>
</evidence>
<dbReference type="InterPro" id="IPR055421">
    <property type="entry name" value="TMEM132_3rd"/>
</dbReference>
<dbReference type="InterPro" id="IPR055423">
    <property type="entry name" value="Ig_TMEM132_5th"/>
</dbReference>
<comment type="subcellular location">
    <subcellularLocation>
        <location evidence="1">Membrane</location>
        <topology evidence="1">Single-pass type I membrane protein</topology>
    </subcellularLocation>
</comment>
<dbReference type="PANTHER" id="PTHR13388">
    <property type="entry name" value="DETONATOR, ISOFORM E"/>
    <property type="match status" value="1"/>
</dbReference>
<evidence type="ECO:0000256" key="8">
    <source>
        <dbReference type="SAM" id="SignalP"/>
    </source>
</evidence>
<dbReference type="Pfam" id="PF15706">
    <property type="entry name" value="TMEM132_C"/>
    <property type="match status" value="1"/>
</dbReference>
<dbReference type="InterPro" id="IPR031436">
    <property type="entry name" value="TMEM132_C"/>
</dbReference>
<evidence type="ECO:0000256" key="3">
    <source>
        <dbReference type="ARBA" id="ARBA00022692"/>
    </source>
</evidence>
<dbReference type="PANTHER" id="PTHR13388:SF11">
    <property type="entry name" value="DETONATOR, ISOFORM E"/>
    <property type="match status" value="1"/>
</dbReference>
<sequence>MAKILYFVVTVAVIQCIGSLQGEANSKFTKHRHRREATIEDIQWDALNYTFYANPDVFLLKDNSIANSQSQSISNHTHWDSLFAEQVIGTPDVRRTLFKAGSGPFWVQKELFPTLPEPFNEMSIQAHLLQQEIPPFASSISVLFSSRNDNLFSSSGGRTNRGNSRNVQPCFRAAALFGDEESVGSCTLQGESEHCVAKVPIPMSWHERSRTGSVNDIAISYVVFPATSVGSCEPQADNSISSRERTPKAAGLPSMVDSQEVGRVTILSWEGQMDLIEEDQYVGLHVPSRRLGIGEHFVIPITINKKYMYTDGVCTIKAKAREGIAAVSVRSTDQEEWNTLSMVKQESFAMVTAEGLRSAADASTTDSPEENPLVFVMEFEVLNDTDAATNPATHLVINWRVDCSLRGDARASRFSTDITISDNWIQAIVPVSKGRSIMNTAFLTGQEVTMTLDIGVVTFLGDVMDAAGLARCRSTDTDILKVRRSCANVYVDGTETSGSESTSVHVSLQDHEATIMFSVWVPELPIRLDISDSKLSTIRGWKVAGGRQDGGILEPEQMLNGDGETSKKNACHLRYQQAKIAIYTRFYAPNANSMSRPDGKRIYLFGEEMEQSITNLVKNQITVVDRSIARLEGTKIIAKSPGNTHIQVTNPRTKEVLGESPLMVAADKVNIANMQVTLVSGMALAVHDVIGQGSNVKMASITALSDLFVEHQEAVLDAMMIFDDGTSLALQDVDVNDYTVALTTLDPQIILESPDSMQAYPGLIAMGEGSTSIMLEVSLPKPCMKRRRSNAIVYDLIPVNVTFNNPKYAGLINTDPASLPSGTGSLWRSLTRAPGMVDYGIVRVNFDLVDINNGKKDSSVISSIPLDIDFNNIYPMGQGGHRNDKAEASTEAPLDGGNDGGLSDDSDPLSGIEIGMYVLLSVFSLAILAFMVNCVMFMARYRRAKRMPKTHQPVPYPQNWVMFGMQEEHPRYPMDPAENIPLRHKDEEEGSSRDEAIGTESEVSIERHSSEEGHRLRSRGTEETSLMQVPREHRASSESQDVDCGVVMDGDDNEEDSLEGLEEASQNAGESSKEESTSASSENTNTSDDTNTVAANAFENNLEPMPRDTSPPLNTNQSNSSCDVRITLNPSDDSMQLKSGLEGMEISQILNYLDNLKESCT</sequence>
<comment type="similarity">
    <text evidence="2">Belongs to the TMEM132 family.</text>
</comment>
<feature type="domain" description="Transmembrane protein TMEM132 cohesin-like" evidence="11">
    <location>
        <begin position="279"/>
        <end position="421"/>
    </location>
</feature>
<feature type="transmembrane region" description="Helical" evidence="7">
    <location>
        <begin position="914"/>
        <end position="939"/>
    </location>
</feature>
<dbReference type="Pfam" id="PF23486">
    <property type="entry name" value="Ig_TMEM132_5th"/>
    <property type="match status" value="1"/>
</dbReference>
<evidence type="ECO:0000259" key="12">
    <source>
        <dbReference type="Pfam" id="PF23486"/>
    </source>
</evidence>
<protein>
    <submittedName>
        <fullName evidence="14">Uncharacterized protein</fullName>
    </submittedName>
</protein>
<keyword evidence="8" id="KW-0732">Signal</keyword>
<name>A0A7M7P7J1_STRPU</name>
<evidence type="ECO:0000259" key="9">
    <source>
        <dbReference type="Pfam" id="PF15706"/>
    </source>
</evidence>
<feature type="region of interest" description="Disordered" evidence="6">
    <location>
        <begin position="231"/>
        <end position="251"/>
    </location>
</feature>
<evidence type="ECO:0000256" key="7">
    <source>
        <dbReference type="SAM" id="Phobius"/>
    </source>
</evidence>
<keyword evidence="15" id="KW-1185">Reference proteome</keyword>
<feature type="compositionally biased region" description="Low complexity" evidence="6">
    <location>
        <begin position="1077"/>
        <end position="1097"/>
    </location>
</feature>
<feature type="compositionally biased region" description="Acidic residues" evidence="6">
    <location>
        <begin position="1049"/>
        <end position="1062"/>
    </location>
</feature>
<evidence type="ECO:0000313" key="15">
    <source>
        <dbReference type="Proteomes" id="UP000007110"/>
    </source>
</evidence>
<evidence type="ECO:0000313" key="14">
    <source>
        <dbReference type="EnsemblMetazoa" id="XP_030847524"/>
    </source>
</evidence>
<reference evidence="15" key="1">
    <citation type="submission" date="2015-02" db="EMBL/GenBank/DDBJ databases">
        <title>Genome sequencing for Strongylocentrotus purpuratus.</title>
        <authorList>
            <person name="Murali S."/>
            <person name="Liu Y."/>
            <person name="Vee V."/>
            <person name="English A."/>
            <person name="Wang M."/>
            <person name="Skinner E."/>
            <person name="Han Y."/>
            <person name="Muzny D.M."/>
            <person name="Worley K.C."/>
            <person name="Gibbs R.A."/>
        </authorList>
    </citation>
    <scope>NUCLEOTIDE SEQUENCE</scope>
</reference>
<keyword evidence="3 7" id="KW-0812">Transmembrane</keyword>
<organism evidence="14 15">
    <name type="scientific">Strongylocentrotus purpuratus</name>
    <name type="common">Purple sea urchin</name>
    <dbReference type="NCBI Taxonomy" id="7668"/>
    <lineage>
        <taxon>Eukaryota</taxon>
        <taxon>Metazoa</taxon>
        <taxon>Echinodermata</taxon>
        <taxon>Eleutherozoa</taxon>
        <taxon>Echinozoa</taxon>
        <taxon>Echinoidea</taxon>
        <taxon>Euechinoidea</taxon>
        <taxon>Echinacea</taxon>
        <taxon>Camarodonta</taxon>
        <taxon>Echinidea</taxon>
        <taxon>Strongylocentrotidae</taxon>
        <taxon>Strongylocentrotus</taxon>
    </lineage>
</organism>
<dbReference type="GO" id="GO:0016020">
    <property type="term" value="C:membrane"/>
    <property type="evidence" value="ECO:0007669"/>
    <property type="project" value="UniProtKB-SubCell"/>
</dbReference>
<dbReference type="InterPro" id="IPR055424">
    <property type="entry name" value="Ig_TMEM132_6th"/>
</dbReference>
<feature type="domain" description="Transmembrane protein TMEM132 fifth" evidence="12">
    <location>
        <begin position="528"/>
        <end position="669"/>
    </location>
</feature>
<dbReference type="AlphaFoldDB" id="A0A7M7P7J1"/>
<evidence type="ECO:0000256" key="5">
    <source>
        <dbReference type="ARBA" id="ARBA00023136"/>
    </source>
</evidence>
<evidence type="ECO:0000256" key="1">
    <source>
        <dbReference type="ARBA" id="ARBA00004479"/>
    </source>
</evidence>
<keyword evidence="5 7" id="KW-0472">Membrane</keyword>
<dbReference type="Proteomes" id="UP000007110">
    <property type="component" value="Unassembled WGS sequence"/>
</dbReference>
<dbReference type="InParanoid" id="A0A7M7P7J1"/>
<dbReference type="EnsemblMetazoa" id="XM_030991664">
    <property type="protein sequence ID" value="XP_030847524"/>
    <property type="gene ID" value="LOC752218"/>
</dbReference>
<proteinExistence type="inferred from homology"/>